<dbReference type="Pfam" id="PF00174">
    <property type="entry name" value="Oxidored_molyb"/>
    <property type="match status" value="1"/>
</dbReference>
<dbReference type="SUPFAM" id="SSF56524">
    <property type="entry name" value="Oxidoreductase molybdopterin-binding domain"/>
    <property type="match status" value="1"/>
</dbReference>
<feature type="domain" description="Oxidoreductase molybdopterin-binding" evidence="2">
    <location>
        <begin position="53"/>
        <end position="121"/>
    </location>
</feature>
<feature type="signal peptide" evidence="1">
    <location>
        <begin position="1"/>
        <end position="18"/>
    </location>
</feature>
<dbReference type="EMBL" id="JXXV01000018">
    <property type="protein sequence ID" value="KJY82853.1"/>
    <property type="molecule type" value="Genomic_DNA"/>
</dbReference>
<comment type="caution">
    <text evidence="3">The sequence shown here is derived from an EMBL/GenBank/DDBJ whole genome shotgun (WGS) entry which is preliminary data.</text>
</comment>
<dbReference type="OrthoDB" id="9798763at2"/>
<sequence length="158" mass="18158">MRWSLVLVSLLICLQTQASQLVIRVDNQQAAVFSDNDIATQFSPTSFSTHLPWYPDKNKFTGFKVTDLLRHLKINDALSVSFVALNDYAASSQIADIVKYEPIIAYQMNDKNMKIRNKGPYWLVFNLDRNPEINNAAFHSQMVWQIDEILVHRKANAK</sequence>
<gene>
    <name evidence="3" type="ORF">TW81_11620</name>
</gene>
<dbReference type="Proteomes" id="UP000033673">
    <property type="component" value="Unassembled WGS sequence"/>
</dbReference>
<organism evidence="3 4">
    <name type="scientific">Vibrio galatheae</name>
    <dbReference type="NCBI Taxonomy" id="579748"/>
    <lineage>
        <taxon>Bacteria</taxon>
        <taxon>Pseudomonadati</taxon>
        <taxon>Pseudomonadota</taxon>
        <taxon>Gammaproteobacteria</taxon>
        <taxon>Vibrionales</taxon>
        <taxon>Vibrionaceae</taxon>
        <taxon>Vibrio</taxon>
    </lineage>
</organism>
<protein>
    <recommendedName>
        <fullName evidence="2">Oxidoreductase molybdopterin-binding domain-containing protein</fullName>
    </recommendedName>
</protein>
<dbReference type="InterPro" id="IPR000572">
    <property type="entry name" value="OxRdtase_Mopterin-bd_dom"/>
</dbReference>
<evidence type="ECO:0000313" key="4">
    <source>
        <dbReference type="Proteomes" id="UP000033673"/>
    </source>
</evidence>
<dbReference type="AlphaFoldDB" id="A0A0F4NJ54"/>
<dbReference type="Gene3D" id="3.90.420.10">
    <property type="entry name" value="Oxidoreductase, molybdopterin-binding domain"/>
    <property type="match status" value="1"/>
</dbReference>
<feature type="chain" id="PRO_5002472937" description="Oxidoreductase molybdopterin-binding domain-containing protein" evidence="1">
    <location>
        <begin position="19"/>
        <end position="158"/>
    </location>
</feature>
<evidence type="ECO:0000259" key="2">
    <source>
        <dbReference type="Pfam" id="PF00174"/>
    </source>
</evidence>
<evidence type="ECO:0000256" key="1">
    <source>
        <dbReference type="SAM" id="SignalP"/>
    </source>
</evidence>
<reference evidence="3 4" key="1">
    <citation type="journal article" date="2015" name="BMC Genomics">
        <title>Genome mining reveals unlocked bioactive potential of marine Gram-negative bacteria.</title>
        <authorList>
            <person name="Machado H."/>
            <person name="Sonnenschein E.C."/>
            <person name="Melchiorsen J."/>
            <person name="Gram L."/>
        </authorList>
    </citation>
    <scope>NUCLEOTIDE SEQUENCE [LARGE SCALE GENOMIC DNA]</scope>
    <source>
        <strain evidence="3 4">S2757</strain>
    </source>
</reference>
<proteinExistence type="predicted"/>
<keyword evidence="4" id="KW-1185">Reference proteome</keyword>
<dbReference type="PATRIC" id="fig|579748.3.peg.2397"/>
<name>A0A0F4NJ54_9VIBR</name>
<accession>A0A0F4NJ54</accession>
<dbReference type="RefSeq" id="WP_045955878.1">
    <property type="nucleotide sequence ID" value="NZ_JXXV01000018.1"/>
</dbReference>
<dbReference type="STRING" id="579748.TW81_11620"/>
<evidence type="ECO:0000313" key="3">
    <source>
        <dbReference type="EMBL" id="KJY82853.1"/>
    </source>
</evidence>
<keyword evidence="1" id="KW-0732">Signal</keyword>
<dbReference type="InterPro" id="IPR036374">
    <property type="entry name" value="OxRdtase_Mopterin-bd_sf"/>
</dbReference>